<evidence type="ECO:0008006" key="3">
    <source>
        <dbReference type="Google" id="ProtNLM"/>
    </source>
</evidence>
<accession>A0ABW5LAD2</accession>
<dbReference type="RefSeq" id="WP_378289936.1">
    <property type="nucleotide sequence ID" value="NZ_JBHULE010000006.1"/>
</dbReference>
<gene>
    <name evidence="1" type="ORF">ACFSR1_04160</name>
</gene>
<name>A0ABW5LAD2_9FLAO</name>
<comment type="caution">
    <text evidence="1">The sequence shown here is derived from an EMBL/GenBank/DDBJ whole genome shotgun (WGS) entry which is preliminary data.</text>
</comment>
<sequence length="131" mass="15399">MFKKLFKKKKTTKINFDQIDLNLSEQGKQSIKKFCNRTDKERIGDIMTLGDKGDNNFFYLIYYASLFDPDLNVRFAALKRIPNFKDNPNFDLLINNLNKPEIGENLEPYYSMMLCNLGKITPEELNIRMSK</sequence>
<protein>
    <recommendedName>
        <fullName evidence="3">HEAT repeat domain-containing protein</fullName>
    </recommendedName>
</protein>
<proteinExistence type="predicted"/>
<organism evidence="1 2">
    <name type="scientific">Aquimarina rubra</name>
    <dbReference type="NCBI Taxonomy" id="1920033"/>
    <lineage>
        <taxon>Bacteria</taxon>
        <taxon>Pseudomonadati</taxon>
        <taxon>Bacteroidota</taxon>
        <taxon>Flavobacteriia</taxon>
        <taxon>Flavobacteriales</taxon>
        <taxon>Flavobacteriaceae</taxon>
        <taxon>Aquimarina</taxon>
    </lineage>
</organism>
<dbReference type="Proteomes" id="UP001597319">
    <property type="component" value="Unassembled WGS sequence"/>
</dbReference>
<evidence type="ECO:0000313" key="1">
    <source>
        <dbReference type="EMBL" id="MFD2561852.1"/>
    </source>
</evidence>
<keyword evidence="2" id="KW-1185">Reference proteome</keyword>
<reference evidence="2" key="1">
    <citation type="journal article" date="2019" name="Int. J. Syst. Evol. Microbiol.">
        <title>The Global Catalogue of Microorganisms (GCM) 10K type strain sequencing project: providing services to taxonomists for standard genome sequencing and annotation.</title>
        <authorList>
            <consortium name="The Broad Institute Genomics Platform"/>
            <consortium name="The Broad Institute Genome Sequencing Center for Infectious Disease"/>
            <person name="Wu L."/>
            <person name="Ma J."/>
        </authorList>
    </citation>
    <scope>NUCLEOTIDE SEQUENCE [LARGE SCALE GENOMIC DNA]</scope>
    <source>
        <strain evidence="2">KCTC 52274</strain>
    </source>
</reference>
<dbReference type="EMBL" id="JBHULE010000006">
    <property type="protein sequence ID" value="MFD2561852.1"/>
    <property type="molecule type" value="Genomic_DNA"/>
</dbReference>
<evidence type="ECO:0000313" key="2">
    <source>
        <dbReference type="Proteomes" id="UP001597319"/>
    </source>
</evidence>